<reference evidence="4" key="1">
    <citation type="submission" date="2022-07" db="EMBL/GenBank/DDBJ databases">
        <authorList>
            <person name="Trinca V."/>
            <person name="Uliana J.V.C."/>
            <person name="Torres T.T."/>
            <person name="Ward R.J."/>
            <person name="Monesi N."/>
        </authorList>
    </citation>
    <scope>NUCLEOTIDE SEQUENCE</scope>
    <source>
        <strain evidence="4">HSMRA1968</strain>
        <tissue evidence="4">Whole embryos</tissue>
    </source>
</reference>
<dbReference type="EMBL" id="WJQU01000001">
    <property type="protein sequence ID" value="KAJ6647561.1"/>
    <property type="molecule type" value="Genomic_DNA"/>
</dbReference>
<evidence type="ECO:0000256" key="1">
    <source>
        <dbReference type="ARBA" id="ARBA00004613"/>
    </source>
</evidence>
<evidence type="ECO:0000256" key="2">
    <source>
        <dbReference type="ARBA" id="ARBA00022525"/>
    </source>
</evidence>
<dbReference type="SUPFAM" id="SSF48619">
    <property type="entry name" value="Phospholipase A2, PLA2"/>
    <property type="match status" value="1"/>
</dbReference>
<dbReference type="AlphaFoldDB" id="A0A9Q0NC32"/>
<accession>A0A9Q0NC32</accession>
<dbReference type="GO" id="GO:0050482">
    <property type="term" value="P:arachidonate secretion"/>
    <property type="evidence" value="ECO:0007669"/>
    <property type="project" value="InterPro"/>
</dbReference>
<protein>
    <submittedName>
        <fullName evidence="4">Group XIIA secretory phospholipase A2</fullName>
    </submittedName>
</protein>
<comment type="subcellular location">
    <subcellularLocation>
        <location evidence="1">Secreted</location>
    </subcellularLocation>
</comment>
<dbReference type="InterPro" id="IPR033113">
    <property type="entry name" value="PLA2_histidine"/>
</dbReference>
<dbReference type="Proteomes" id="UP001151699">
    <property type="component" value="Chromosome A"/>
</dbReference>
<dbReference type="OrthoDB" id="3935740at2759"/>
<dbReference type="GO" id="GO:0016042">
    <property type="term" value="P:lipid catabolic process"/>
    <property type="evidence" value="ECO:0007669"/>
    <property type="project" value="InterPro"/>
</dbReference>
<dbReference type="InterPro" id="IPR036444">
    <property type="entry name" value="PLipase_A2_dom_sf"/>
</dbReference>
<comment type="caution">
    <text evidence="4">The sequence shown here is derived from an EMBL/GenBank/DDBJ whole genome shotgun (WGS) entry which is preliminary data.</text>
</comment>
<sequence length="229" mass="25431">MGIRYMRLAIYALTFLTYAYSGYGSNMISSLRDAIIAAEAVFGDVFKNAIHVAKKFHSVHEIFDAAVDENCLFTCPGGETPTRNKFHQPSKDGCGSLGIGISTEYLPATEMATCCDDHDICYDTCNKDKELCDLDFKRCLYSYCDKYEKSVVGGDVMVKGCKAAAKMMFTATNTLGCKPYLDAQSRACYCPSTRSSSGTNKNKQKDQTYSSKKDNKQKTSYGWKNPEDM</sequence>
<dbReference type="GO" id="GO:0005509">
    <property type="term" value="F:calcium ion binding"/>
    <property type="evidence" value="ECO:0007669"/>
    <property type="project" value="InterPro"/>
</dbReference>
<evidence type="ECO:0000256" key="3">
    <source>
        <dbReference type="SAM" id="MobiDB-lite"/>
    </source>
</evidence>
<dbReference type="Pfam" id="PF06951">
    <property type="entry name" value="PLA2G12"/>
    <property type="match status" value="1"/>
</dbReference>
<dbReference type="PANTHER" id="PTHR12824:SF8">
    <property type="entry name" value="GXIVSPLA2, ISOFORM A"/>
    <property type="match status" value="1"/>
</dbReference>
<dbReference type="GO" id="GO:0005576">
    <property type="term" value="C:extracellular region"/>
    <property type="evidence" value="ECO:0007669"/>
    <property type="project" value="UniProtKB-SubCell"/>
</dbReference>
<dbReference type="Gene3D" id="1.20.90.10">
    <property type="entry name" value="Phospholipase A2 domain"/>
    <property type="match status" value="1"/>
</dbReference>
<keyword evidence="2" id="KW-0964">Secreted</keyword>
<gene>
    <name evidence="4" type="primary">Pla2g12a</name>
    <name evidence="4" type="ORF">Bhyg_02784</name>
</gene>
<proteinExistence type="predicted"/>
<dbReference type="InterPro" id="IPR010711">
    <property type="entry name" value="PLA2G12"/>
</dbReference>
<dbReference type="GO" id="GO:0006644">
    <property type="term" value="P:phospholipid metabolic process"/>
    <property type="evidence" value="ECO:0007669"/>
    <property type="project" value="InterPro"/>
</dbReference>
<feature type="compositionally biased region" description="Basic and acidic residues" evidence="3">
    <location>
        <begin position="203"/>
        <end position="217"/>
    </location>
</feature>
<evidence type="ECO:0000313" key="4">
    <source>
        <dbReference type="EMBL" id="KAJ6647561.1"/>
    </source>
</evidence>
<evidence type="ECO:0000313" key="5">
    <source>
        <dbReference type="Proteomes" id="UP001151699"/>
    </source>
</evidence>
<feature type="compositionally biased region" description="Polar residues" evidence="3">
    <location>
        <begin position="192"/>
        <end position="201"/>
    </location>
</feature>
<dbReference type="PANTHER" id="PTHR12824">
    <property type="entry name" value="GROUP XII SECRETORY PHOSPHOLIPASE A2 FAMILY MEMBER"/>
    <property type="match status" value="1"/>
</dbReference>
<dbReference type="GO" id="GO:0004623">
    <property type="term" value="F:phospholipase A2 activity"/>
    <property type="evidence" value="ECO:0007669"/>
    <property type="project" value="InterPro"/>
</dbReference>
<organism evidence="4 5">
    <name type="scientific">Pseudolycoriella hygida</name>
    <dbReference type="NCBI Taxonomy" id="35572"/>
    <lineage>
        <taxon>Eukaryota</taxon>
        <taxon>Metazoa</taxon>
        <taxon>Ecdysozoa</taxon>
        <taxon>Arthropoda</taxon>
        <taxon>Hexapoda</taxon>
        <taxon>Insecta</taxon>
        <taxon>Pterygota</taxon>
        <taxon>Neoptera</taxon>
        <taxon>Endopterygota</taxon>
        <taxon>Diptera</taxon>
        <taxon>Nematocera</taxon>
        <taxon>Sciaroidea</taxon>
        <taxon>Sciaridae</taxon>
        <taxon>Pseudolycoriella</taxon>
    </lineage>
</organism>
<keyword evidence="5" id="KW-1185">Reference proteome</keyword>
<name>A0A9Q0NC32_9DIPT</name>
<feature type="region of interest" description="Disordered" evidence="3">
    <location>
        <begin position="191"/>
        <end position="229"/>
    </location>
</feature>
<dbReference type="PROSITE" id="PS00118">
    <property type="entry name" value="PA2_HIS"/>
    <property type="match status" value="1"/>
</dbReference>